<dbReference type="InterPro" id="IPR001189">
    <property type="entry name" value="Mn/Fe_SOD"/>
</dbReference>
<dbReference type="InterPro" id="IPR036324">
    <property type="entry name" value="Mn/Fe_SOD_N_sf"/>
</dbReference>
<dbReference type="Pfam" id="PF00081">
    <property type="entry name" value="Sod_Fe_N"/>
    <property type="match status" value="1"/>
</dbReference>
<comment type="catalytic activity">
    <reaction evidence="6">
        <text>2 superoxide + 2 H(+) = H2O2 + O2</text>
        <dbReference type="Rhea" id="RHEA:20696"/>
        <dbReference type="ChEBI" id="CHEBI:15378"/>
        <dbReference type="ChEBI" id="CHEBI:15379"/>
        <dbReference type="ChEBI" id="CHEBI:16240"/>
        <dbReference type="ChEBI" id="CHEBI:18421"/>
        <dbReference type="EC" id="1.15.1.1"/>
    </reaction>
</comment>
<evidence type="ECO:0000259" key="8">
    <source>
        <dbReference type="Pfam" id="PF02777"/>
    </source>
</evidence>
<protein>
    <recommendedName>
        <fullName evidence="2 6">Superoxide dismutase</fullName>
        <ecNumber evidence="2 6">1.15.1.1</ecNumber>
    </recommendedName>
</protein>
<feature type="binding site" evidence="5">
    <location>
        <position position="74"/>
    </location>
    <ligand>
        <name>Mn(2+)</name>
        <dbReference type="ChEBI" id="CHEBI:29035"/>
    </ligand>
</feature>
<comment type="similarity">
    <text evidence="1 6">Belongs to the iron/manganese superoxide dismutase family.</text>
</comment>
<dbReference type="PANTHER" id="PTHR42769:SF3">
    <property type="entry name" value="SUPEROXIDE DISMUTASE [FE] 2, CHLOROPLASTIC"/>
    <property type="match status" value="1"/>
</dbReference>
<dbReference type="EC" id="1.15.1.1" evidence="2 6"/>
<evidence type="ECO:0000256" key="3">
    <source>
        <dbReference type="ARBA" id="ARBA00022723"/>
    </source>
</evidence>
<feature type="domain" description="Manganese/iron superoxide dismutase N-terminal" evidence="7">
    <location>
        <begin position="2"/>
        <end position="81"/>
    </location>
</feature>
<evidence type="ECO:0000256" key="5">
    <source>
        <dbReference type="PIRSR" id="PIRSR000349-1"/>
    </source>
</evidence>
<dbReference type="InterPro" id="IPR019833">
    <property type="entry name" value="Mn/Fe_SOD_BS"/>
</dbReference>
<evidence type="ECO:0000256" key="6">
    <source>
        <dbReference type="RuleBase" id="RU000414"/>
    </source>
</evidence>
<evidence type="ECO:0000256" key="2">
    <source>
        <dbReference type="ARBA" id="ARBA00012682"/>
    </source>
</evidence>
<dbReference type="InterPro" id="IPR036314">
    <property type="entry name" value="SOD_C_sf"/>
</dbReference>
<dbReference type="EMBL" id="JADIMW010000058">
    <property type="protein sequence ID" value="MBO8438294.1"/>
    <property type="molecule type" value="Genomic_DNA"/>
</dbReference>
<dbReference type="GO" id="GO:0004784">
    <property type="term" value="F:superoxide dismutase activity"/>
    <property type="evidence" value="ECO:0007669"/>
    <property type="project" value="UniProtKB-EC"/>
</dbReference>
<keyword evidence="4 6" id="KW-0560">Oxidoreductase</keyword>
<evidence type="ECO:0000313" key="9">
    <source>
        <dbReference type="EMBL" id="MBO8438294.1"/>
    </source>
</evidence>
<keyword evidence="3 5" id="KW-0479">Metal-binding</keyword>
<reference evidence="9" key="1">
    <citation type="submission" date="2020-10" db="EMBL/GenBank/DDBJ databases">
        <authorList>
            <person name="Gilroy R."/>
        </authorList>
    </citation>
    <scope>NUCLEOTIDE SEQUENCE</scope>
    <source>
        <strain evidence="9">G3-4614</strain>
    </source>
</reference>
<organism evidence="9 10">
    <name type="scientific">Candidatus Caccoplasma merdipullorum</name>
    <dbReference type="NCBI Taxonomy" id="2840718"/>
    <lineage>
        <taxon>Bacteria</taxon>
        <taxon>Pseudomonadati</taxon>
        <taxon>Bacteroidota</taxon>
        <taxon>Bacteroidia</taxon>
        <taxon>Bacteroidales</taxon>
        <taxon>Bacteroidaceae</taxon>
        <taxon>Bacteroidaceae incertae sedis</taxon>
        <taxon>Candidatus Caccoplasma</taxon>
    </lineage>
</organism>
<reference evidence="9" key="2">
    <citation type="journal article" date="2021" name="PeerJ">
        <title>Extensive microbial diversity within the chicken gut microbiome revealed by metagenomics and culture.</title>
        <authorList>
            <person name="Gilroy R."/>
            <person name="Ravi A."/>
            <person name="Getino M."/>
            <person name="Pursley I."/>
            <person name="Horton D.L."/>
            <person name="Alikhan N.F."/>
            <person name="Baker D."/>
            <person name="Gharbi K."/>
            <person name="Hall N."/>
            <person name="Watson M."/>
            <person name="Adriaenssens E.M."/>
            <person name="Foster-Nyarko E."/>
            <person name="Jarju S."/>
            <person name="Secka A."/>
            <person name="Antonio M."/>
            <person name="Oren A."/>
            <person name="Chaudhuri R.R."/>
            <person name="La Ragione R."/>
            <person name="Hildebrand F."/>
            <person name="Pallen M.J."/>
        </authorList>
    </citation>
    <scope>NUCLEOTIDE SEQUENCE</scope>
    <source>
        <strain evidence="9">G3-4614</strain>
    </source>
</reference>
<dbReference type="InterPro" id="IPR019832">
    <property type="entry name" value="Mn/Fe_SOD_C"/>
</dbReference>
<dbReference type="Gene3D" id="1.10.287.990">
    <property type="entry name" value="Fe,Mn superoxide dismutase (SOD) domain"/>
    <property type="match status" value="1"/>
</dbReference>
<dbReference type="FunFam" id="3.55.40.20:FF:000004">
    <property type="entry name" value="Superoxide dismutase [Fe]"/>
    <property type="match status" value="1"/>
</dbReference>
<accession>A0A9D9E2D9</accession>
<name>A0A9D9E2D9_9BACT</name>
<dbReference type="PRINTS" id="PR01703">
    <property type="entry name" value="MNSODISMTASE"/>
</dbReference>
<feature type="binding site" evidence="5">
    <location>
        <position position="27"/>
    </location>
    <ligand>
        <name>Mn(2+)</name>
        <dbReference type="ChEBI" id="CHEBI:29035"/>
    </ligand>
</feature>
<dbReference type="PIRSF" id="PIRSF000349">
    <property type="entry name" value="SODismutase"/>
    <property type="match status" value="1"/>
</dbReference>
<evidence type="ECO:0000313" key="10">
    <source>
        <dbReference type="Proteomes" id="UP000823636"/>
    </source>
</evidence>
<proteinExistence type="inferred from homology"/>
<comment type="function">
    <text evidence="6">Destroys radicals which are normally produced within the cells and which are toxic to biological systems.</text>
</comment>
<dbReference type="PANTHER" id="PTHR42769">
    <property type="entry name" value="SUPEROXIDE DISMUTASE"/>
    <property type="match status" value="1"/>
</dbReference>
<feature type="binding site" evidence="5">
    <location>
        <position position="161"/>
    </location>
    <ligand>
        <name>Mn(2+)</name>
        <dbReference type="ChEBI" id="CHEBI:29035"/>
    </ligand>
</feature>
<dbReference type="GO" id="GO:0046872">
    <property type="term" value="F:metal ion binding"/>
    <property type="evidence" value="ECO:0007669"/>
    <property type="project" value="UniProtKB-KW"/>
</dbReference>
<dbReference type="PROSITE" id="PS00088">
    <property type="entry name" value="SOD_MN"/>
    <property type="match status" value="1"/>
</dbReference>
<sequence length="197" mass="22262">MEYKLPELPYAENALEPVISAKTVSYHYGKHTKGYIDNMNRLIAGTEFSDMPVEGIITSSDGAIFNNASQAWNHMFYFEQFCKGGRGDICCNLKRGIEECFGSVIAFKDLFSQAGTAIFGSGWVWLAADKAGKLHIAKCGNADNPMINGMTPILAFDVWEHAYYLDYQNRRAEHLNALWEIVDWDVIEKRYVNALNK</sequence>
<feature type="domain" description="Manganese/iron superoxide dismutase C-terminal" evidence="8">
    <location>
        <begin position="92"/>
        <end position="190"/>
    </location>
</feature>
<dbReference type="Proteomes" id="UP000823636">
    <property type="component" value="Unassembled WGS sequence"/>
</dbReference>
<dbReference type="InterPro" id="IPR019831">
    <property type="entry name" value="Mn/Fe_SOD_N"/>
</dbReference>
<feature type="binding site" evidence="5">
    <location>
        <position position="157"/>
    </location>
    <ligand>
        <name>Mn(2+)</name>
        <dbReference type="ChEBI" id="CHEBI:29035"/>
    </ligand>
</feature>
<dbReference type="AlphaFoldDB" id="A0A9D9E2D9"/>
<comment type="caution">
    <text evidence="9">The sequence shown here is derived from an EMBL/GenBank/DDBJ whole genome shotgun (WGS) entry which is preliminary data.</text>
</comment>
<dbReference type="SUPFAM" id="SSF46609">
    <property type="entry name" value="Fe,Mn superoxide dismutase (SOD), N-terminal domain"/>
    <property type="match status" value="1"/>
</dbReference>
<dbReference type="Pfam" id="PF02777">
    <property type="entry name" value="Sod_Fe_C"/>
    <property type="match status" value="1"/>
</dbReference>
<dbReference type="SUPFAM" id="SSF54719">
    <property type="entry name" value="Fe,Mn superoxide dismutase (SOD), C-terminal domain"/>
    <property type="match status" value="1"/>
</dbReference>
<gene>
    <name evidence="9" type="ORF">IAC54_05280</name>
</gene>
<evidence type="ECO:0000256" key="1">
    <source>
        <dbReference type="ARBA" id="ARBA00008714"/>
    </source>
</evidence>
<evidence type="ECO:0000256" key="4">
    <source>
        <dbReference type="ARBA" id="ARBA00023002"/>
    </source>
</evidence>
<dbReference type="Gene3D" id="3.55.40.20">
    <property type="entry name" value="Iron/manganese superoxide dismutase, C-terminal domain"/>
    <property type="match status" value="1"/>
</dbReference>
<evidence type="ECO:0000259" key="7">
    <source>
        <dbReference type="Pfam" id="PF00081"/>
    </source>
</evidence>